<proteinExistence type="predicted"/>
<evidence type="ECO:0000313" key="2">
    <source>
        <dbReference type="Proteomes" id="UP000515297"/>
    </source>
</evidence>
<evidence type="ECO:0008006" key="3">
    <source>
        <dbReference type="Google" id="ProtNLM"/>
    </source>
</evidence>
<keyword evidence="1" id="KW-0614">Plasmid</keyword>
<dbReference type="AlphaFoldDB" id="A0A7G6W1F6"/>
<gene>
    <name evidence="1" type="ORF">H4O24_19865</name>
</gene>
<protein>
    <recommendedName>
        <fullName evidence="3">Phosphoadenosine phosphosulphate reductase domain-containing protein</fullName>
    </recommendedName>
</protein>
<dbReference type="EMBL" id="CP060054">
    <property type="protein sequence ID" value="QNE07821.1"/>
    <property type="molecule type" value="Genomic_DNA"/>
</dbReference>
<accession>A0A7G6W1F6</accession>
<name>A0A7G6W1F6_9SPHN</name>
<evidence type="ECO:0000313" key="1">
    <source>
        <dbReference type="EMBL" id="QNE07821.1"/>
    </source>
</evidence>
<dbReference type="SUPFAM" id="SSF52402">
    <property type="entry name" value="Adenine nucleotide alpha hydrolases-like"/>
    <property type="match status" value="1"/>
</dbReference>
<organism evidence="1 2">
    <name type="scientific">Croceicoccus marinus</name>
    <dbReference type="NCBI Taxonomy" id="450378"/>
    <lineage>
        <taxon>Bacteria</taxon>
        <taxon>Pseudomonadati</taxon>
        <taxon>Pseudomonadota</taxon>
        <taxon>Alphaproteobacteria</taxon>
        <taxon>Sphingomonadales</taxon>
        <taxon>Erythrobacteraceae</taxon>
        <taxon>Croceicoccus</taxon>
    </lineage>
</organism>
<reference evidence="1 2" key="1">
    <citation type="submission" date="2020-08" db="EMBL/GenBank/DDBJ databases">
        <authorList>
            <person name="Liu G."/>
            <person name="Sun C."/>
        </authorList>
    </citation>
    <scope>NUCLEOTIDE SEQUENCE [LARGE SCALE GENOMIC DNA]</scope>
    <source>
        <strain evidence="1 2">OT19</strain>
        <plasmid evidence="1 2">plas2</plasmid>
    </source>
</reference>
<dbReference type="Gene3D" id="3.40.50.620">
    <property type="entry name" value="HUPs"/>
    <property type="match status" value="1"/>
</dbReference>
<geneLocation type="plasmid" evidence="1 2">
    <name>plas2</name>
</geneLocation>
<dbReference type="InterPro" id="IPR014729">
    <property type="entry name" value="Rossmann-like_a/b/a_fold"/>
</dbReference>
<dbReference type="Proteomes" id="UP000515297">
    <property type="component" value="Plasmid plas2"/>
</dbReference>
<sequence length="301" mass="34077">MPRAPVVLAYGVGVDSTAMLIELVARGEAPDLVLTADTGSEKPATYAYLDVIRPWMAAHGLDYRICRYRPQRFKHWPPYATIVENVLTNATLPSISLGRHSCSLKWKVAPQDKFLASWQPAIDAWARRQKVVRLIGYDASPADSRRHAHALTIPSERFECRYPLREWGWTRDDCIARIEAEGLPVPPKSACFLCCGSKPEEIRTLPAWCLRIIVLVEARAAPRLRTVEGLWRKSTRNRPGRMTDFIRAERLLPADEIERIAAEAPTALKLFQEAAADIPLPDRPHLSDWIAQFQRQLETVP</sequence>